<protein>
    <recommendedName>
        <fullName evidence="4">Secreted protein</fullName>
    </recommendedName>
</protein>
<name>A0ABW7NJV8_9PSED</name>
<dbReference type="EMBL" id="JAVCQK010000003">
    <property type="protein sequence ID" value="MFH7515394.1"/>
    <property type="molecule type" value="Genomic_DNA"/>
</dbReference>
<gene>
    <name evidence="2" type="ORF">RA271_09310</name>
</gene>
<sequence length="231" mass="24880">MKMKTKGVAAKLALLTLLCSGSALAGYDGVWRSPLWAPDGTRPDAQGDCLGGNGGTKPSSCIWHEVRHDYSEGPAVVVGDTYYNCNSKVANSFNITYMYQSSSSVTVEHSQSSTASFDLKGEFSDAVSATLGISNTTSSSKGYTTGKTSTVSQMYTVNVPAHQKAFLTFIPKYRRSFGWLEVNYGHKIYGHYYWYYSGKGSSDVVALTPLYQVGTGTALGVIKPVYVSCKG</sequence>
<dbReference type="SUPFAM" id="SSF56973">
    <property type="entry name" value="Aerolisin/ETX pore-forming domain"/>
    <property type="match status" value="1"/>
</dbReference>
<evidence type="ECO:0000313" key="2">
    <source>
        <dbReference type="EMBL" id="MFH7515394.1"/>
    </source>
</evidence>
<evidence type="ECO:0000256" key="1">
    <source>
        <dbReference type="SAM" id="SignalP"/>
    </source>
</evidence>
<feature type="chain" id="PRO_5047267452" description="Secreted protein" evidence="1">
    <location>
        <begin position="26"/>
        <end position="231"/>
    </location>
</feature>
<dbReference type="GeneID" id="96217840"/>
<keyword evidence="1" id="KW-0732">Signal</keyword>
<proteinExistence type="predicted"/>
<comment type="caution">
    <text evidence="2">The sequence shown here is derived from an EMBL/GenBank/DDBJ whole genome shotgun (WGS) entry which is preliminary data.</text>
</comment>
<evidence type="ECO:0008006" key="4">
    <source>
        <dbReference type="Google" id="ProtNLM"/>
    </source>
</evidence>
<reference evidence="2 3" key="1">
    <citation type="submission" date="2023-08" db="EMBL/GenBank/DDBJ databases">
        <title>Genomic and mutational analysis of Pseudomonas syringae pv. tagetis EB037 pathogenicity on sunflower.</title>
        <authorList>
            <person name="Maul J.E."/>
        </authorList>
    </citation>
    <scope>NUCLEOTIDE SEQUENCE [LARGE SCALE GENOMIC DNA]</scope>
    <source>
        <strain evidence="2 3">EB037_T1</strain>
    </source>
</reference>
<evidence type="ECO:0000313" key="3">
    <source>
        <dbReference type="Proteomes" id="UP001610657"/>
    </source>
</evidence>
<keyword evidence="3" id="KW-1185">Reference proteome</keyword>
<feature type="signal peptide" evidence="1">
    <location>
        <begin position="1"/>
        <end position="25"/>
    </location>
</feature>
<accession>A0ABW7NJV8</accession>
<dbReference type="Proteomes" id="UP001610657">
    <property type="component" value="Unassembled WGS sequence"/>
</dbReference>
<dbReference type="Gene3D" id="2.170.15.10">
    <property type="entry name" value="Proaerolysin, chain A, domain 3"/>
    <property type="match status" value="1"/>
</dbReference>
<organism evidence="2 3">
    <name type="scientific">Pseudomonas syringae pv. tagetis</name>
    <dbReference type="NCBI Taxonomy" id="129140"/>
    <lineage>
        <taxon>Bacteria</taxon>
        <taxon>Pseudomonadati</taxon>
        <taxon>Pseudomonadota</taxon>
        <taxon>Gammaproteobacteria</taxon>
        <taxon>Pseudomonadales</taxon>
        <taxon>Pseudomonadaceae</taxon>
        <taxon>Pseudomonas</taxon>
    </lineage>
</organism>
<dbReference type="RefSeq" id="WP_199727363.1">
    <property type="nucleotide sequence ID" value="NZ_CP092923.1"/>
</dbReference>